<feature type="transmembrane region" description="Helical" evidence="7">
    <location>
        <begin position="7"/>
        <end position="28"/>
    </location>
</feature>
<feature type="transmembrane region" description="Helical" evidence="7">
    <location>
        <begin position="107"/>
        <end position="128"/>
    </location>
</feature>
<dbReference type="InterPro" id="IPR003740">
    <property type="entry name" value="YitT"/>
</dbReference>
<feature type="transmembrane region" description="Helical" evidence="7">
    <location>
        <begin position="149"/>
        <end position="171"/>
    </location>
</feature>
<comment type="caution">
    <text evidence="8">The sequence shown here is derived from an EMBL/GenBank/DDBJ whole genome shotgun (WGS) entry which is preliminary data.</text>
</comment>
<keyword evidence="2" id="KW-1003">Cell membrane</keyword>
<dbReference type="AlphaFoldDB" id="A0A163LA65"/>
<evidence type="ECO:0000256" key="3">
    <source>
        <dbReference type="ARBA" id="ARBA00022692"/>
    </source>
</evidence>
<dbReference type="PANTHER" id="PTHR33545">
    <property type="entry name" value="UPF0750 MEMBRANE PROTEIN YITT-RELATED"/>
    <property type="match status" value="1"/>
</dbReference>
<evidence type="ECO:0000256" key="5">
    <source>
        <dbReference type="ARBA" id="ARBA00023136"/>
    </source>
</evidence>
<dbReference type="RefSeq" id="WP_006209319.1">
    <property type="nucleotide sequence ID" value="NZ_CBCSBX010000014.1"/>
</dbReference>
<keyword evidence="9" id="KW-1185">Reference proteome</keyword>
<feature type="transmembrane region" description="Helical" evidence="7">
    <location>
        <begin position="177"/>
        <end position="198"/>
    </location>
</feature>
<reference evidence="8" key="1">
    <citation type="journal article" date="2016" name="Genome Announc.">
        <title>Draft genomes of two strains of Paenibacillus glucanolyticus with capability to degrade lignocellulose.</title>
        <authorList>
            <person name="Mathews S.L."/>
            <person name="Pawlak J."/>
            <person name="Grunden A.M."/>
        </authorList>
    </citation>
    <scope>NUCLEOTIDE SEQUENCE [LARGE SCALE GENOMIC DNA]</scope>
    <source>
        <strain evidence="8">SLM1</strain>
    </source>
</reference>
<feature type="transmembrane region" description="Helical" evidence="7">
    <location>
        <begin position="48"/>
        <end position="70"/>
    </location>
</feature>
<evidence type="ECO:0000313" key="9">
    <source>
        <dbReference type="Proteomes" id="UP000076796"/>
    </source>
</evidence>
<evidence type="ECO:0000313" key="8">
    <source>
        <dbReference type="EMBL" id="KZS47936.1"/>
    </source>
</evidence>
<keyword evidence="3 7" id="KW-0812">Transmembrane</keyword>
<keyword evidence="4 7" id="KW-1133">Transmembrane helix</keyword>
<evidence type="ECO:0000256" key="4">
    <source>
        <dbReference type="ARBA" id="ARBA00022989"/>
    </source>
</evidence>
<evidence type="ECO:0008006" key="10">
    <source>
        <dbReference type="Google" id="ProtNLM"/>
    </source>
</evidence>
<accession>A0A163LA65</accession>
<dbReference type="Proteomes" id="UP000076796">
    <property type="component" value="Unassembled WGS sequence"/>
</dbReference>
<protein>
    <recommendedName>
        <fullName evidence="10">YitT family protein</fullName>
    </recommendedName>
</protein>
<name>A0A163LA65_9BACL</name>
<sequence>MRKRQNTIITMSAMLFGTFLMAFTYYHINFHNHLTEGGFVGLALLGKYALDIPPALSMILMDIPVLLVALFIKGRKFIFNTVVAASMFTVFYALIERYSTLVIDLGHNLLAAALLSGLLTGFGAGIVLRFGGATGGDDVISVLFSEWSGLKVGTVFFLMDAVVLLLSLFYMPLVETLYTILAVSIAGQVITITVTYGTEKTEKKPFRKAVRAPSTPVTPKAAQHTVSGRS</sequence>
<evidence type="ECO:0000256" key="1">
    <source>
        <dbReference type="ARBA" id="ARBA00004651"/>
    </source>
</evidence>
<dbReference type="PANTHER" id="PTHR33545:SF10">
    <property type="entry name" value="UPF0750 MEMBRANE PROTEIN YPJC"/>
    <property type="match status" value="1"/>
</dbReference>
<evidence type="ECO:0000256" key="2">
    <source>
        <dbReference type="ARBA" id="ARBA00022475"/>
    </source>
</evidence>
<dbReference type="KEGG" id="pglu:A3958_18845"/>
<dbReference type="GeneID" id="97556573"/>
<organism evidence="8 9">
    <name type="scientific">Paenibacillus glucanolyticus</name>
    <dbReference type="NCBI Taxonomy" id="59843"/>
    <lineage>
        <taxon>Bacteria</taxon>
        <taxon>Bacillati</taxon>
        <taxon>Bacillota</taxon>
        <taxon>Bacilli</taxon>
        <taxon>Bacillales</taxon>
        <taxon>Paenibacillaceae</taxon>
        <taxon>Paenibacillus</taxon>
    </lineage>
</organism>
<proteinExistence type="predicted"/>
<dbReference type="STRING" id="59843.A3958_18845"/>
<evidence type="ECO:0000256" key="7">
    <source>
        <dbReference type="SAM" id="Phobius"/>
    </source>
</evidence>
<gene>
    <name evidence="8" type="ORF">AWU65_19435</name>
</gene>
<keyword evidence="5 7" id="KW-0472">Membrane</keyword>
<dbReference type="EMBL" id="LWMH01000001">
    <property type="protein sequence ID" value="KZS47936.1"/>
    <property type="molecule type" value="Genomic_DNA"/>
</dbReference>
<feature type="transmembrane region" description="Helical" evidence="7">
    <location>
        <begin position="77"/>
        <end position="95"/>
    </location>
</feature>
<dbReference type="OrthoDB" id="2865957at2"/>
<dbReference type="Pfam" id="PF02588">
    <property type="entry name" value="YitT_membrane"/>
    <property type="match status" value="1"/>
</dbReference>
<comment type="subcellular location">
    <subcellularLocation>
        <location evidence="1">Cell membrane</location>
        <topology evidence="1">Multi-pass membrane protein</topology>
    </subcellularLocation>
</comment>
<dbReference type="InterPro" id="IPR051461">
    <property type="entry name" value="UPF0750_membrane"/>
</dbReference>
<feature type="region of interest" description="Disordered" evidence="6">
    <location>
        <begin position="205"/>
        <end position="230"/>
    </location>
</feature>
<evidence type="ECO:0000256" key="6">
    <source>
        <dbReference type="SAM" id="MobiDB-lite"/>
    </source>
</evidence>
<dbReference type="GO" id="GO:0005886">
    <property type="term" value="C:plasma membrane"/>
    <property type="evidence" value="ECO:0007669"/>
    <property type="project" value="UniProtKB-SubCell"/>
</dbReference>